<dbReference type="InterPro" id="IPR005467">
    <property type="entry name" value="His_kinase_dom"/>
</dbReference>
<dbReference type="AlphaFoldDB" id="X1BIW5"/>
<dbReference type="InterPro" id="IPR003594">
    <property type="entry name" value="HATPase_dom"/>
</dbReference>
<dbReference type="PRINTS" id="PR00344">
    <property type="entry name" value="BCTRLSENSOR"/>
</dbReference>
<feature type="non-terminal residue" evidence="3">
    <location>
        <position position="75"/>
    </location>
</feature>
<dbReference type="PROSITE" id="PS50109">
    <property type="entry name" value="HIS_KIN"/>
    <property type="match status" value="1"/>
</dbReference>
<dbReference type="InterPro" id="IPR036890">
    <property type="entry name" value="HATPase_C_sf"/>
</dbReference>
<gene>
    <name evidence="3" type="ORF">S01H4_47031</name>
</gene>
<dbReference type="EMBL" id="BART01026351">
    <property type="protein sequence ID" value="GAG95854.1"/>
    <property type="molecule type" value="Genomic_DNA"/>
</dbReference>
<accession>X1BIW5</accession>
<dbReference type="SUPFAM" id="SSF55874">
    <property type="entry name" value="ATPase domain of HSP90 chaperone/DNA topoisomerase II/histidine kinase"/>
    <property type="match status" value="1"/>
</dbReference>
<proteinExistence type="predicted"/>
<dbReference type="Gene3D" id="3.30.565.10">
    <property type="entry name" value="Histidine kinase-like ATPase, C-terminal domain"/>
    <property type="match status" value="1"/>
</dbReference>
<dbReference type="GO" id="GO:0000155">
    <property type="term" value="F:phosphorelay sensor kinase activity"/>
    <property type="evidence" value="ECO:0007669"/>
    <property type="project" value="TreeGrafter"/>
</dbReference>
<name>X1BIW5_9ZZZZ</name>
<evidence type="ECO:0000313" key="3">
    <source>
        <dbReference type="EMBL" id="GAG95854.1"/>
    </source>
</evidence>
<reference evidence="3" key="1">
    <citation type="journal article" date="2014" name="Front. Microbiol.">
        <title>High frequency of phylogenetically diverse reductive dehalogenase-homologous genes in deep subseafloor sedimentary metagenomes.</title>
        <authorList>
            <person name="Kawai M."/>
            <person name="Futagami T."/>
            <person name="Toyoda A."/>
            <person name="Takaki Y."/>
            <person name="Nishi S."/>
            <person name="Hori S."/>
            <person name="Arai W."/>
            <person name="Tsubouchi T."/>
            <person name="Morono Y."/>
            <person name="Uchiyama I."/>
            <person name="Ito T."/>
            <person name="Fujiyama A."/>
            <person name="Inagaki F."/>
            <person name="Takami H."/>
        </authorList>
    </citation>
    <scope>NUCLEOTIDE SEQUENCE</scope>
    <source>
        <strain evidence="3">Expedition CK06-06</strain>
    </source>
</reference>
<sequence>MLKTIFDRFSQVDGSLSRSHEGTGIGLSLVNEIVKVHGGKVHAESRQGKGAKFIVDLKKGDKHYPASILDRRIED</sequence>
<keyword evidence="1" id="KW-0597">Phosphoprotein</keyword>
<evidence type="ECO:0000259" key="2">
    <source>
        <dbReference type="PROSITE" id="PS50109"/>
    </source>
</evidence>
<dbReference type="Pfam" id="PF02518">
    <property type="entry name" value="HATPase_c"/>
    <property type="match status" value="1"/>
</dbReference>
<protein>
    <recommendedName>
        <fullName evidence="2">Histidine kinase domain-containing protein</fullName>
    </recommendedName>
</protein>
<dbReference type="InterPro" id="IPR004358">
    <property type="entry name" value="Sig_transdc_His_kin-like_C"/>
</dbReference>
<evidence type="ECO:0000256" key="1">
    <source>
        <dbReference type="ARBA" id="ARBA00022553"/>
    </source>
</evidence>
<dbReference type="PANTHER" id="PTHR43547:SF2">
    <property type="entry name" value="HYBRID SIGNAL TRANSDUCTION HISTIDINE KINASE C"/>
    <property type="match status" value="1"/>
</dbReference>
<dbReference type="PANTHER" id="PTHR43547">
    <property type="entry name" value="TWO-COMPONENT HISTIDINE KINASE"/>
    <property type="match status" value="1"/>
</dbReference>
<comment type="caution">
    <text evidence="3">The sequence shown here is derived from an EMBL/GenBank/DDBJ whole genome shotgun (WGS) entry which is preliminary data.</text>
</comment>
<organism evidence="3">
    <name type="scientific">marine sediment metagenome</name>
    <dbReference type="NCBI Taxonomy" id="412755"/>
    <lineage>
        <taxon>unclassified sequences</taxon>
        <taxon>metagenomes</taxon>
        <taxon>ecological metagenomes</taxon>
    </lineage>
</organism>
<feature type="domain" description="Histidine kinase" evidence="2">
    <location>
        <begin position="1"/>
        <end position="61"/>
    </location>
</feature>